<dbReference type="KEGG" id="spar:SPRG_12297"/>
<dbReference type="EMBL" id="KK583272">
    <property type="protein sequence ID" value="KDO22213.1"/>
    <property type="molecule type" value="Genomic_DNA"/>
</dbReference>
<protein>
    <submittedName>
        <fullName evidence="2">Uncharacterized protein</fullName>
    </submittedName>
</protein>
<dbReference type="AlphaFoldDB" id="A0A067BVE4"/>
<gene>
    <name evidence="2" type="ORF">SPRG_12297</name>
</gene>
<feature type="region of interest" description="Disordered" evidence="1">
    <location>
        <begin position="31"/>
        <end position="149"/>
    </location>
</feature>
<reference evidence="2 3" key="1">
    <citation type="journal article" date="2013" name="PLoS Genet.">
        <title>Distinctive expansion of potential virulence genes in the genome of the oomycete fish pathogen Saprolegnia parasitica.</title>
        <authorList>
            <person name="Jiang R.H."/>
            <person name="de Bruijn I."/>
            <person name="Haas B.J."/>
            <person name="Belmonte R."/>
            <person name="Lobach L."/>
            <person name="Christie J."/>
            <person name="van den Ackerveken G."/>
            <person name="Bottin A."/>
            <person name="Bulone V."/>
            <person name="Diaz-Moreno S.M."/>
            <person name="Dumas B."/>
            <person name="Fan L."/>
            <person name="Gaulin E."/>
            <person name="Govers F."/>
            <person name="Grenville-Briggs L.J."/>
            <person name="Horner N.R."/>
            <person name="Levin J.Z."/>
            <person name="Mammella M."/>
            <person name="Meijer H.J."/>
            <person name="Morris P."/>
            <person name="Nusbaum C."/>
            <person name="Oome S."/>
            <person name="Phillips A.J."/>
            <person name="van Rooyen D."/>
            <person name="Rzeszutek E."/>
            <person name="Saraiva M."/>
            <person name="Secombes C.J."/>
            <person name="Seidl M.F."/>
            <person name="Snel B."/>
            <person name="Stassen J.H."/>
            <person name="Sykes S."/>
            <person name="Tripathy S."/>
            <person name="van den Berg H."/>
            <person name="Vega-Arreguin J.C."/>
            <person name="Wawra S."/>
            <person name="Young S.K."/>
            <person name="Zeng Q."/>
            <person name="Dieguez-Uribeondo J."/>
            <person name="Russ C."/>
            <person name="Tyler B.M."/>
            <person name="van West P."/>
        </authorList>
    </citation>
    <scope>NUCLEOTIDE SEQUENCE [LARGE SCALE GENOMIC DNA]</scope>
    <source>
        <strain evidence="2 3">CBS 223.65</strain>
    </source>
</reference>
<keyword evidence="3" id="KW-1185">Reference proteome</keyword>
<sequence length="149" mass="15765">MVQLLKFLQKRKQQYFMPAYTDASTFTLPTEEEAAKADDAAPEVTTKPAPKKKGGKKAPAKKSTKATSKAKKTEAHEVDETTNAATDGPTDGEKPTGDAVESSESADAAEKVGETTETVGETTEKVDKTTEESAKEIAATTEDPSTPIA</sequence>
<proteinExistence type="predicted"/>
<evidence type="ECO:0000256" key="1">
    <source>
        <dbReference type="SAM" id="MobiDB-lite"/>
    </source>
</evidence>
<feature type="compositionally biased region" description="Basic and acidic residues" evidence="1">
    <location>
        <begin position="122"/>
        <end position="135"/>
    </location>
</feature>
<dbReference type="VEuPathDB" id="FungiDB:SPRG_12297"/>
<dbReference type="Proteomes" id="UP000030745">
    <property type="component" value="Unassembled WGS sequence"/>
</dbReference>
<evidence type="ECO:0000313" key="3">
    <source>
        <dbReference type="Proteomes" id="UP000030745"/>
    </source>
</evidence>
<evidence type="ECO:0000313" key="2">
    <source>
        <dbReference type="EMBL" id="KDO22213.1"/>
    </source>
</evidence>
<accession>A0A067BVE4</accession>
<dbReference type="GeneID" id="24134271"/>
<feature type="compositionally biased region" description="Basic residues" evidence="1">
    <location>
        <begin position="49"/>
        <end position="70"/>
    </location>
</feature>
<name>A0A067BVE4_SAPPC</name>
<dbReference type="RefSeq" id="XP_012207054.1">
    <property type="nucleotide sequence ID" value="XM_012351664.1"/>
</dbReference>
<organism evidence="2 3">
    <name type="scientific">Saprolegnia parasitica (strain CBS 223.65)</name>
    <dbReference type="NCBI Taxonomy" id="695850"/>
    <lineage>
        <taxon>Eukaryota</taxon>
        <taxon>Sar</taxon>
        <taxon>Stramenopiles</taxon>
        <taxon>Oomycota</taxon>
        <taxon>Saprolegniomycetes</taxon>
        <taxon>Saprolegniales</taxon>
        <taxon>Saprolegniaceae</taxon>
        <taxon>Saprolegnia</taxon>
    </lineage>
</organism>